<comment type="similarity">
    <text evidence="6">Belongs to the RnfG family.</text>
</comment>
<keyword evidence="6" id="KW-1133">Transmembrane helix</keyword>
<keyword evidence="3 6" id="KW-0285">Flavoprotein</keyword>
<dbReference type="KEGG" id="amur:ADH66_18290"/>
<organism evidence="9 11">
    <name type="scientific">Acutalibacter muris</name>
    <dbReference type="NCBI Taxonomy" id="1796620"/>
    <lineage>
        <taxon>Bacteria</taxon>
        <taxon>Bacillati</taxon>
        <taxon>Bacillota</taxon>
        <taxon>Clostridia</taxon>
        <taxon>Eubacteriales</taxon>
        <taxon>Acutalibacteraceae</taxon>
        <taxon>Acutalibacter</taxon>
    </lineage>
</organism>
<keyword evidence="1 6" id="KW-0813">Transport</keyword>
<evidence type="ECO:0000313" key="11">
    <source>
        <dbReference type="Proteomes" id="UP000596035"/>
    </source>
</evidence>
<evidence type="ECO:0000313" key="10">
    <source>
        <dbReference type="Proteomes" id="UP000196710"/>
    </source>
</evidence>
<evidence type="ECO:0000256" key="2">
    <source>
        <dbReference type="ARBA" id="ARBA00022553"/>
    </source>
</evidence>
<gene>
    <name evidence="6" type="primary">rnfG</name>
    <name evidence="8" type="ORF">ADH66_18290</name>
    <name evidence="9" type="ORF">I5Q82_08705</name>
</gene>
<dbReference type="EMBL" id="CP065321">
    <property type="protein sequence ID" value="QQR31711.1"/>
    <property type="molecule type" value="Genomic_DNA"/>
</dbReference>
<evidence type="ECO:0000313" key="8">
    <source>
        <dbReference type="EMBL" id="ASB42424.1"/>
    </source>
</evidence>
<reference evidence="8" key="1">
    <citation type="journal article" date="2017" name="Genome Announc.">
        <title>High-Quality Whole-Genome Sequences of the Oligo-Mouse-Microbiota Bacterial Community.</title>
        <authorList>
            <person name="Garzetti D."/>
            <person name="Brugiroux S."/>
            <person name="Bunk B."/>
            <person name="Pukall R."/>
            <person name="McCoy K.D."/>
            <person name="Macpherson A.J."/>
            <person name="Stecher B."/>
        </authorList>
    </citation>
    <scope>NUCLEOTIDE SEQUENCE</scope>
    <source>
        <strain evidence="8">KB18</strain>
    </source>
</reference>
<dbReference type="EMBL" id="CP021422">
    <property type="protein sequence ID" value="ASB42424.1"/>
    <property type="molecule type" value="Genomic_DNA"/>
</dbReference>
<dbReference type="EC" id="7.-.-.-" evidence="6"/>
<keyword evidence="6" id="KW-1003">Cell membrane</keyword>
<protein>
    <recommendedName>
        <fullName evidence="6">Ion-translocating oxidoreductase complex subunit G</fullName>
        <ecNumber evidence="6">7.-.-.-</ecNumber>
    </recommendedName>
    <alternativeName>
        <fullName evidence="6">Rnf electron transport complex subunit G</fullName>
    </alternativeName>
</protein>
<dbReference type="HAMAP" id="MF_00479">
    <property type="entry name" value="RsxG_RnfG"/>
    <property type="match status" value="1"/>
</dbReference>
<evidence type="ECO:0000256" key="5">
    <source>
        <dbReference type="ARBA" id="ARBA00022982"/>
    </source>
</evidence>
<comment type="cofactor">
    <cofactor evidence="6">
        <name>FMN</name>
        <dbReference type="ChEBI" id="CHEBI:58210"/>
    </cofactor>
</comment>
<evidence type="ECO:0000256" key="4">
    <source>
        <dbReference type="ARBA" id="ARBA00022643"/>
    </source>
</evidence>
<dbReference type="Gene3D" id="3.90.1010.20">
    <property type="match status" value="1"/>
</dbReference>
<keyword evidence="5 6" id="KW-0249">Electron transport</keyword>
<keyword evidence="10" id="KW-1185">Reference proteome</keyword>
<comment type="function">
    <text evidence="6">Part of a membrane-bound complex that couples electron transfer with translocation of ions across the membrane.</text>
</comment>
<feature type="modified residue" description="FMN phosphoryl threonine" evidence="6">
    <location>
        <position position="163"/>
    </location>
</feature>
<evidence type="ECO:0000256" key="1">
    <source>
        <dbReference type="ARBA" id="ARBA00022448"/>
    </source>
</evidence>
<dbReference type="GO" id="GO:0022900">
    <property type="term" value="P:electron transport chain"/>
    <property type="evidence" value="ECO:0007669"/>
    <property type="project" value="UniProtKB-UniRule"/>
</dbReference>
<dbReference type="Pfam" id="PF04205">
    <property type="entry name" value="FMN_bind"/>
    <property type="match status" value="1"/>
</dbReference>
<dbReference type="GO" id="GO:0010181">
    <property type="term" value="F:FMN binding"/>
    <property type="evidence" value="ECO:0007669"/>
    <property type="project" value="InterPro"/>
</dbReference>
<dbReference type="SMART" id="SM00900">
    <property type="entry name" value="FMN_bind"/>
    <property type="match status" value="1"/>
</dbReference>
<accession>A0A1Z2XVG7</accession>
<dbReference type="GO" id="GO:0005886">
    <property type="term" value="C:plasma membrane"/>
    <property type="evidence" value="ECO:0007669"/>
    <property type="project" value="UniProtKB-SubCell"/>
</dbReference>
<dbReference type="InterPro" id="IPR007329">
    <property type="entry name" value="FMN-bd"/>
</dbReference>
<name>A0A1Z2XVG7_9FIRM</name>
<dbReference type="NCBIfam" id="TIGR01947">
    <property type="entry name" value="rnfG"/>
    <property type="match status" value="1"/>
</dbReference>
<reference evidence="9 11" key="3">
    <citation type="submission" date="2020-11" db="EMBL/GenBank/DDBJ databases">
        <title>Closed and high quality bacterial genomes of the OMM12 community.</title>
        <authorList>
            <person name="Marbouty M."/>
            <person name="Lamy-Besnier Q."/>
            <person name="Debarbieux L."/>
            <person name="Koszul R."/>
        </authorList>
    </citation>
    <scope>NUCLEOTIDE SEQUENCE [LARGE SCALE GENOMIC DNA]</scope>
    <source>
        <strain evidence="9 11">KB18</strain>
    </source>
</reference>
<feature type="domain" description="FMN-binding" evidence="7">
    <location>
        <begin position="87"/>
        <end position="180"/>
    </location>
</feature>
<evidence type="ECO:0000256" key="3">
    <source>
        <dbReference type="ARBA" id="ARBA00022630"/>
    </source>
</evidence>
<evidence type="ECO:0000256" key="6">
    <source>
        <dbReference type="HAMAP-Rule" id="MF_00479"/>
    </source>
</evidence>
<dbReference type="RefSeq" id="WP_066537849.1">
    <property type="nucleotide sequence ID" value="NZ_CAJTCQ010000001.1"/>
</dbReference>
<proteinExistence type="inferred from homology"/>
<keyword evidence="2 6" id="KW-0597">Phosphoprotein</keyword>
<dbReference type="GO" id="GO:0009055">
    <property type="term" value="F:electron transfer activity"/>
    <property type="evidence" value="ECO:0007669"/>
    <property type="project" value="InterPro"/>
</dbReference>
<keyword evidence="6" id="KW-1278">Translocase</keyword>
<dbReference type="PANTHER" id="PTHR36118:SF1">
    <property type="entry name" value="ION-TRANSLOCATING OXIDOREDUCTASE COMPLEX SUBUNIT G"/>
    <property type="match status" value="1"/>
</dbReference>
<dbReference type="PIRSF" id="PIRSF006091">
    <property type="entry name" value="E_trnsport_RnfG"/>
    <property type="match status" value="1"/>
</dbReference>
<sequence length="190" mass="19483">MNGLNAKTVLAPAAVLLVICILVSAALAGTNLLTRDRIAEAAAQKAEESRMVVLPGAESFEERDGHYVGLDGSGNSVGYVFETEGKGYGGSVNVMTGISTDGSITGVVLLSHGETPGLGANAEKESFRDQYKGQPAANLAGGISVVKFQTPKEGEIQAMTGATITSTAVTNAVNAAIEQYQNAYQSEGGN</sequence>
<dbReference type="AlphaFoldDB" id="A0A1Z2XVG7"/>
<dbReference type="Proteomes" id="UP000196710">
    <property type="component" value="Chromosome"/>
</dbReference>
<comment type="subcellular location">
    <subcellularLocation>
        <location evidence="6">Cell membrane</location>
        <topology evidence="6">Single-pass membrane protein</topology>
    </subcellularLocation>
</comment>
<evidence type="ECO:0000259" key="7">
    <source>
        <dbReference type="SMART" id="SM00900"/>
    </source>
</evidence>
<reference evidence="10" key="2">
    <citation type="submission" date="2017-05" db="EMBL/GenBank/DDBJ databases">
        <title>Improved OligoMM genomes.</title>
        <authorList>
            <person name="Garzetti D."/>
        </authorList>
    </citation>
    <scope>NUCLEOTIDE SEQUENCE [LARGE SCALE GENOMIC DNA]</scope>
    <source>
        <strain evidence="10">KB18</strain>
    </source>
</reference>
<keyword evidence="4 6" id="KW-0288">FMN</keyword>
<dbReference type="PANTHER" id="PTHR36118">
    <property type="entry name" value="ION-TRANSLOCATING OXIDOREDUCTASE COMPLEX SUBUNIT G"/>
    <property type="match status" value="1"/>
</dbReference>
<keyword evidence="6" id="KW-0812">Transmembrane</keyword>
<comment type="subunit">
    <text evidence="6">The complex is composed of six subunits: RnfA, RnfB, RnfC, RnfD, RnfE and RnfG.</text>
</comment>
<dbReference type="InterPro" id="IPR010209">
    <property type="entry name" value="Ion_transpt_RnfG/RsxG"/>
</dbReference>
<evidence type="ECO:0000313" key="9">
    <source>
        <dbReference type="EMBL" id="QQR31711.1"/>
    </source>
</evidence>
<dbReference type="Proteomes" id="UP000596035">
    <property type="component" value="Chromosome"/>
</dbReference>
<keyword evidence="6" id="KW-0472">Membrane</keyword>